<evidence type="ECO:0000256" key="4">
    <source>
        <dbReference type="ARBA" id="ARBA00022842"/>
    </source>
</evidence>
<feature type="transmembrane region" description="Helical" evidence="6">
    <location>
        <begin position="276"/>
        <end position="298"/>
    </location>
</feature>
<feature type="transmembrane region" description="Helical" evidence="6">
    <location>
        <begin position="54"/>
        <end position="72"/>
    </location>
</feature>
<dbReference type="GO" id="GO:0006488">
    <property type="term" value="P:dolichol-linked oligosaccharide biosynthetic process"/>
    <property type="evidence" value="ECO:0007669"/>
    <property type="project" value="InterPro"/>
</dbReference>
<comment type="subcellular location">
    <subcellularLocation>
        <location evidence="1">Endomembrane system</location>
        <topology evidence="1">Multi-pass membrane protein</topology>
    </subcellularLocation>
</comment>
<dbReference type="InterPro" id="IPR033895">
    <property type="entry name" value="GPT"/>
</dbReference>
<organism evidence="7 8">
    <name type="scientific">Turnera subulata</name>
    <dbReference type="NCBI Taxonomy" id="218843"/>
    <lineage>
        <taxon>Eukaryota</taxon>
        <taxon>Viridiplantae</taxon>
        <taxon>Streptophyta</taxon>
        <taxon>Embryophyta</taxon>
        <taxon>Tracheophyta</taxon>
        <taxon>Spermatophyta</taxon>
        <taxon>Magnoliopsida</taxon>
        <taxon>eudicotyledons</taxon>
        <taxon>Gunneridae</taxon>
        <taxon>Pentapetalae</taxon>
        <taxon>rosids</taxon>
        <taxon>fabids</taxon>
        <taxon>Malpighiales</taxon>
        <taxon>Passifloraceae</taxon>
        <taxon>Turnera</taxon>
    </lineage>
</organism>
<feature type="transmembrane region" description="Helical" evidence="6">
    <location>
        <begin position="165"/>
        <end position="181"/>
    </location>
</feature>
<feature type="transmembrane region" description="Helical" evidence="6">
    <location>
        <begin position="304"/>
        <end position="328"/>
    </location>
</feature>
<feature type="transmembrane region" description="Helical" evidence="6">
    <location>
        <begin position="390"/>
        <end position="410"/>
    </location>
</feature>
<keyword evidence="6" id="KW-1133">Transmembrane helix</keyword>
<keyword evidence="8" id="KW-1185">Reference proteome</keyword>
<dbReference type="GO" id="GO:0016757">
    <property type="term" value="F:glycosyltransferase activity"/>
    <property type="evidence" value="ECO:0007669"/>
    <property type="project" value="UniProtKB-KW"/>
</dbReference>
<proteinExistence type="predicted"/>
<name>A0A9Q0G7Z4_9ROSI</name>
<evidence type="ECO:0000256" key="2">
    <source>
        <dbReference type="ARBA" id="ARBA00022676"/>
    </source>
</evidence>
<evidence type="ECO:0000256" key="1">
    <source>
        <dbReference type="ARBA" id="ARBA00004127"/>
    </source>
</evidence>
<reference evidence="7" key="1">
    <citation type="submission" date="2022-02" db="EMBL/GenBank/DDBJ databases">
        <authorList>
            <person name="Henning P.M."/>
            <person name="McCubbin A.G."/>
            <person name="Shore J.S."/>
        </authorList>
    </citation>
    <scope>NUCLEOTIDE SEQUENCE</scope>
    <source>
        <strain evidence="7">F60SS</strain>
        <tissue evidence="7">Leaves</tissue>
    </source>
</reference>
<keyword evidence="4" id="KW-0460">Magnesium</keyword>
<dbReference type="Proteomes" id="UP001141552">
    <property type="component" value="Unassembled WGS sequence"/>
</dbReference>
<evidence type="ECO:0000256" key="5">
    <source>
        <dbReference type="SAM" id="MobiDB-lite"/>
    </source>
</evidence>
<evidence type="ECO:0000313" key="8">
    <source>
        <dbReference type="Proteomes" id="UP001141552"/>
    </source>
</evidence>
<evidence type="ECO:0008006" key="9">
    <source>
        <dbReference type="Google" id="ProtNLM"/>
    </source>
</evidence>
<evidence type="ECO:0000256" key="6">
    <source>
        <dbReference type="SAM" id="Phobius"/>
    </source>
</evidence>
<dbReference type="GO" id="GO:0046872">
    <property type="term" value="F:metal ion binding"/>
    <property type="evidence" value="ECO:0007669"/>
    <property type="project" value="UniProtKB-KW"/>
</dbReference>
<dbReference type="GO" id="GO:0003975">
    <property type="term" value="F:UDP-N-acetylglucosamine-dolichyl-phosphate N-acetylglucosaminephosphotransferase activity"/>
    <property type="evidence" value="ECO:0007669"/>
    <property type="project" value="InterPro"/>
</dbReference>
<dbReference type="OrthoDB" id="10262326at2759"/>
<keyword evidence="3" id="KW-0479">Metal-binding</keyword>
<dbReference type="EMBL" id="JAKUCV010001727">
    <property type="protein sequence ID" value="KAJ4845283.1"/>
    <property type="molecule type" value="Genomic_DNA"/>
</dbReference>
<dbReference type="CDD" id="cd06855">
    <property type="entry name" value="GT_GPT_euk"/>
    <property type="match status" value="1"/>
</dbReference>
<sequence>MAARKRAPKQTEAAASSNAAAAETKTAPVPESKPATCGDVGGAGAAIAPPKWGFTLKMSLILLAPYLYLLLYHFEIQPELKRTILINAGFSVVAFWATLKMIPVASRYLLRRNLFGYDINKKGTPQGAVKVPESLGIVVSIVFLVVAILFQYFNFTADSNWLVEYNAAIACICFMTLLGFVDDVLDVPWRVKLLVPAIASLALLMAYAGHTTIIVPKPLVELVGAKILDLVSKGVGAAGLNCKVNECLAALAYLTEMSILQIDVDGIKDMTLYPSAVFVGDTYTLFAGMTLAVVGILGHFTETLMIFFAAEIFNFVASVPQLFGFWYCPRHRLPRFDPQTGLLTGTTDWTLVNIYLRIFGRKTEKALCVHLLVVQVLFALFLFMKFHPCTIFVLFRFSSLFLIFFVKAVFSLKFAFMISCC</sequence>
<comment type="caution">
    <text evidence="7">The sequence shown here is derived from an EMBL/GenBank/DDBJ whole genome shotgun (WGS) entry which is preliminary data.</text>
</comment>
<accession>A0A9Q0G7Z4</accession>
<dbReference type="GO" id="GO:0012505">
    <property type="term" value="C:endomembrane system"/>
    <property type="evidence" value="ECO:0007669"/>
    <property type="project" value="UniProtKB-SubCell"/>
</dbReference>
<keyword evidence="2" id="KW-0328">Glycosyltransferase</keyword>
<keyword evidence="6" id="KW-0472">Membrane</keyword>
<reference evidence="7" key="2">
    <citation type="journal article" date="2023" name="Plants (Basel)">
        <title>Annotation of the Turnera subulata (Passifloraceae) Draft Genome Reveals the S-Locus Evolved after the Divergence of Turneroideae from Passifloroideae in a Stepwise Manner.</title>
        <authorList>
            <person name="Henning P.M."/>
            <person name="Roalson E.H."/>
            <person name="Mir W."/>
            <person name="McCubbin A.G."/>
            <person name="Shore J.S."/>
        </authorList>
    </citation>
    <scope>NUCLEOTIDE SEQUENCE</scope>
    <source>
        <strain evidence="7">F60SS</strain>
    </source>
</reference>
<keyword evidence="2" id="KW-0808">Transferase</keyword>
<feature type="transmembrane region" description="Helical" evidence="6">
    <location>
        <begin position="131"/>
        <end position="153"/>
    </location>
</feature>
<gene>
    <name evidence="7" type="ORF">Tsubulata_015092</name>
</gene>
<feature type="region of interest" description="Disordered" evidence="5">
    <location>
        <begin position="1"/>
        <end position="34"/>
    </location>
</feature>
<dbReference type="AlphaFoldDB" id="A0A9Q0G7Z4"/>
<evidence type="ECO:0000256" key="3">
    <source>
        <dbReference type="ARBA" id="ARBA00022723"/>
    </source>
</evidence>
<feature type="transmembrane region" description="Helical" evidence="6">
    <location>
        <begin position="84"/>
        <end position="110"/>
    </location>
</feature>
<keyword evidence="6" id="KW-0812">Transmembrane</keyword>
<feature type="transmembrane region" description="Helical" evidence="6">
    <location>
        <begin position="193"/>
        <end position="215"/>
    </location>
</feature>
<dbReference type="PANTHER" id="PTHR10571">
    <property type="entry name" value="UDP-N-ACETYLGLUCOSAMINE--DOLICHYL-PHOSPHATE N-ACETYLGLUCOSAMINEPHOSPHOTRANSFERASE"/>
    <property type="match status" value="1"/>
</dbReference>
<feature type="transmembrane region" description="Helical" evidence="6">
    <location>
        <begin position="366"/>
        <end position="384"/>
    </location>
</feature>
<dbReference type="PANTHER" id="PTHR10571:SF0">
    <property type="entry name" value="UDP-N-ACETYLGLUCOSAMINE--DOLICHYL-PHOSPHATE N-ACETYLGLUCOSAMINEPHOSPHOTRANSFERASE"/>
    <property type="match status" value="1"/>
</dbReference>
<dbReference type="GO" id="GO:0016020">
    <property type="term" value="C:membrane"/>
    <property type="evidence" value="ECO:0007669"/>
    <property type="project" value="TreeGrafter"/>
</dbReference>
<evidence type="ECO:0000313" key="7">
    <source>
        <dbReference type="EMBL" id="KAJ4845283.1"/>
    </source>
</evidence>
<protein>
    <recommendedName>
        <fullName evidence="9">UDP-N-acetylglucosamine--dolichyl-phosphate N-acetylglucosaminephosphotransferase</fullName>
    </recommendedName>
</protein>
<feature type="compositionally biased region" description="Low complexity" evidence="5">
    <location>
        <begin position="11"/>
        <end position="27"/>
    </location>
</feature>